<dbReference type="STRING" id="602072.A0A1R3S0H2"/>
<organism evidence="2 3">
    <name type="scientific">Aspergillus carbonarius (strain ITEM 5010)</name>
    <dbReference type="NCBI Taxonomy" id="602072"/>
    <lineage>
        <taxon>Eukaryota</taxon>
        <taxon>Fungi</taxon>
        <taxon>Dikarya</taxon>
        <taxon>Ascomycota</taxon>
        <taxon>Pezizomycotina</taxon>
        <taxon>Eurotiomycetes</taxon>
        <taxon>Eurotiomycetidae</taxon>
        <taxon>Eurotiales</taxon>
        <taxon>Aspergillaceae</taxon>
        <taxon>Aspergillus</taxon>
        <taxon>Aspergillus subgen. Circumdati</taxon>
    </lineage>
</organism>
<evidence type="ECO:0000313" key="1">
    <source>
        <dbReference type="EMBL" id="OOG00238.1"/>
    </source>
</evidence>
<dbReference type="AlphaFoldDB" id="A0A1R3S0H2"/>
<dbReference type="Proteomes" id="UP000188318">
    <property type="component" value="Unassembled WGS sequence"/>
</dbReference>
<dbReference type="VEuPathDB" id="FungiDB:ASPCADRAFT_135762"/>
<sequence length="218" mass="24391">MLRPGQDILAMSDIQANETYGGPDRNTCRVPYVEPESAPPAIREKLRVLPMRRNILLILAHSPGLFPHLSGLLGACFDGKQRLLPVLDWQLIVLRVATVLKAKYEYEVNLPVAEVFGFPEEKIQEIGCSRQAVRQGKGPWTPRDRVILRIVDEQLDTYENQPDTITDALNVLSVEELVEVLMMIGIYALLARVMKALKVDDDPPTPDLKGKIRTAITG</sequence>
<protein>
    <recommendedName>
        <fullName evidence="4">Carboxymuconolactone decarboxylase-like domain-containing protein</fullName>
    </recommendedName>
</protein>
<dbReference type="SUPFAM" id="SSF69118">
    <property type="entry name" value="AhpD-like"/>
    <property type="match status" value="1"/>
</dbReference>
<dbReference type="Gene3D" id="1.20.1290.10">
    <property type="entry name" value="AhpD-like"/>
    <property type="match status" value="1"/>
</dbReference>
<proteinExistence type="predicted"/>
<accession>A0A1R3S0H2</accession>
<dbReference type="PANTHER" id="PTHR34846">
    <property type="entry name" value="4-CARBOXYMUCONOLACTONE DECARBOXYLASE FAMILY PROTEIN (AFU_ORTHOLOGUE AFUA_6G11590)"/>
    <property type="match status" value="1"/>
</dbReference>
<name>A0A1R3S0H2_ASPC5</name>
<dbReference type="EMBL" id="KV907493">
    <property type="protein sequence ID" value="OOG00238.1"/>
    <property type="molecule type" value="Genomic_DNA"/>
</dbReference>
<evidence type="ECO:0000313" key="3">
    <source>
        <dbReference type="Proteomes" id="UP000188318"/>
    </source>
</evidence>
<reference evidence="2" key="1">
    <citation type="submission" date="2016-12" db="EMBL/GenBank/DDBJ databases">
        <authorList>
            <consortium name="DOE Joint Genome Institute"/>
            <person name="Riley R."/>
            <person name="Kuo A."/>
            <person name="Sun H."/>
            <person name="Pangilinan J."/>
            <person name="Culley D."/>
            <person name="Salamov A."/>
            <person name="Magnuson J."/>
            <person name="Bruno K."/>
            <person name="Henrissat B."/>
            <person name="Berka R."/>
            <person name="Tsang A."/>
            <person name="Barry K."/>
            <person name="lapidus A."/>
            <person name="Martin J."/>
            <person name="Lindquist E."/>
            <person name="Wang Z."/>
            <person name="Baker S."/>
            <person name="Grigoriev I."/>
            <person name="Nordberg H.P."/>
            <person name="Cantor M.N."/>
            <person name="Hua S.X."/>
        </authorList>
    </citation>
    <scope>NUCLEOTIDE SEQUENCE [LARGE SCALE GENOMIC DNA]</scope>
    <source>
        <strain evidence="2">ITEM 5010</strain>
    </source>
</reference>
<dbReference type="InterPro" id="IPR029032">
    <property type="entry name" value="AhpD-like"/>
</dbReference>
<gene>
    <name evidence="1" type="ORF">ASPCADRAFT_135715</name>
    <name evidence="2" type="ORF">ASPCADRAFT_135762</name>
</gene>
<evidence type="ECO:0008006" key="4">
    <source>
        <dbReference type="Google" id="ProtNLM"/>
    </source>
</evidence>
<dbReference type="OrthoDB" id="2567457at2759"/>
<dbReference type="OMA" id="AHYVFEI"/>
<dbReference type="EMBL" id="KV907493">
    <property type="protein sequence ID" value="OOG00255.1"/>
    <property type="molecule type" value="Genomic_DNA"/>
</dbReference>
<dbReference type="PANTHER" id="PTHR34846:SF5">
    <property type="entry name" value="CARBOXYMUCONOLACTONE DECARBOXYLASE-LIKE DOMAIN-CONTAINING PROTEIN"/>
    <property type="match status" value="1"/>
</dbReference>
<evidence type="ECO:0000313" key="2">
    <source>
        <dbReference type="EMBL" id="OOG00255.1"/>
    </source>
</evidence>
<dbReference type="VEuPathDB" id="FungiDB:ASPCADRAFT_135715"/>
<reference evidence="3" key="2">
    <citation type="journal article" date="2017" name="Genome Biol.">
        <title>Comparative genomics reveals high biological diversity and specific adaptations in the industrially and medically important fungal genus Aspergillus.</title>
        <authorList>
            <person name="de Vries R.P."/>
            <person name="Riley R."/>
            <person name="Wiebenga A."/>
            <person name="Aguilar-Osorio G."/>
            <person name="Amillis S."/>
            <person name="Uchima C.A."/>
            <person name="Anderluh G."/>
            <person name="Asadollahi M."/>
            <person name="Askin M."/>
            <person name="Barry K."/>
            <person name="Battaglia E."/>
            <person name="Bayram O."/>
            <person name="Benocci T."/>
            <person name="Braus-Stromeyer S.A."/>
            <person name="Caldana C."/>
            <person name="Canovas D."/>
            <person name="Cerqueira G.C."/>
            <person name="Chen F."/>
            <person name="Chen W."/>
            <person name="Choi C."/>
            <person name="Clum A."/>
            <person name="Dos Santos R.A."/>
            <person name="Damasio A.R."/>
            <person name="Diallinas G."/>
            <person name="Emri T."/>
            <person name="Fekete E."/>
            <person name="Flipphi M."/>
            <person name="Freyberg S."/>
            <person name="Gallo A."/>
            <person name="Gournas C."/>
            <person name="Habgood R."/>
            <person name="Hainaut M."/>
            <person name="Harispe M.L."/>
            <person name="Henrissat B."/>
            <person name="Hilden K.S."/>
            <person name="Hope R."/>
            <person name="Hossain A."/>
            <person name="Karabika E."/>
            <person name="Karaffa L."/>
            <person name="Karanyi Z."/>
            <person name="Krasevec N."/>
            <person name="Kuo A."/>
            <person name="Kusch H."/>
            <person name="LaButti K."/>
            <person name="Lagendijk E.L."/>
            <person name="Lapidus A."/>
            <person name="Levasseur A."/>
            <person name="Lindquist E."/>
            <person name="Lipzen A."/>
            <person name="Logrieco A.F."/>
            <person name="MacCabe A."/>
            <person name="Maekelae M.R."/>
            <person name="Malavazi I."/>
            <person name="Melin P."/>
            <person name="Meyer V."/>
            <person name="Mielnichuk N."/>
            <person name="Miskei M."/>
            <person name="Molnar A.P."/>
            <person name="Mule G."/>
            <person name="Ngan C.Y."/>
            <person name="Orejas M."/>
            <person name="Orosz E."/>
            <person name="Ouedraogo J.P."/>
            <person name="Overkamp K.M."/>
            <person name="Park H.-S."/>
            <person name="Perrone G."/>
            <person name="Piumi F."/>
            <person name="Punt P.J."/>
            <person name="Ram A.F."/>
            <person name="Ramon A."/>
            <person name="Rauscher S."/>
            <person name="Record E."/>
            <person name="Riano-Pachon D.M."/>
            <person name="Robert V."/>
            <person name="Roehrig J."/>
            <person name="Ruller R."/>
            <person name="Salamov A."/>
            <person name="Salih N.S."/>
            <person name="Samson R.A."/>
            <person name="Sandor E."/>
            <person name="Sanguinetti M."/>
            <person name="Schuetze T."/>
            <person name="Sepcic K."/>
            <person name="Shelest E."/>
            <person name="Sherlock G."/>
            <person name="Sophianopoulou V."/>
            <person name="Squina F.M."/>
            <person name="Sun H."/>
            <person name="Susca A."/>
            <person name="Todd R.B."/>
            <person name="Tsang A."/>
            <person name="Unkles S.E."/>
            <person name="van de Wiele N."/>
            <person name="van Rossen-Uffink D."/>
            <person name="Oliveira J.V."/>
            <person name="Vesth T.C."/>
            <person name="Visser J."/>
            <person name="Yu J.-H."/>
            <person name="Zhou M."/>
            <person name="Andersen M.R."/>
            <person name="Archer D.B."/>
            <person name="Baker S.E."/>
            <person name="Benoit I."/>
            <person name="Brakhage A.A."/>
            <person name="Braus G.H."/>
            <person name="Fischer R."/>
            <person name="Frisvad J.C."/>
            <person name="Goldman G.H."/>
            <person name="Houbraken J."/>
            <person name="Oakley B."/>
            <person name="Pocsi I."/>
            <person name="Scazzocchio C."/>
            <person name="Seiboth B."/>
            <person name="vanKuyk P.A."/>
            <person name="Wortman J."/>
            <person name="Dyer P.S."/>
            <person name="Grigoriev I.V."/>
        </authorList>
    </citation>
    <scope>NUCLEOTIDE SEQUENCE [LARGE SCALE GENOMIC DNA]</scope>
    <source>
        <strain evidence="3">ITEM 5010</strain>
    </source>
</reference>
<keyword evidence="3" id="KW-1185">Reference proteome</keyword>